<gene>
    <name evidence="1" type="ORF">PHPALM_13917</name>
</gene>
<accession>A0A2P4XWC7</accession>
<name>A0A2P4XWC7_9STRA</name>
<dbReference type="AlphaFoldDB" id="A0A2P4XWC7"/>
<comment type="caution">
    <text evidence="1">The sequence shown here is derived from an EMBL/GenBank/DDBJ whole genome shotgun (WGS) entry which is preliminary data.</text>
</comment>
<evidence type="ECO:0000313" key="1">
    <source>
        <dbReference type="EMBL" id="POM69769.1"/>
    </source>
</evidence>
<evidence type="ECO:0000313" key="2">
    <source>
        <dbReference type="Proteomes" id="UP000237271"/>
    </source>
</evidence>
<reference evidence="1 2" key="1">
    <citation type="journal article" date="2017" name="Genome Biol. Evol.">
        <title>Phytophthora megakarya and P. palmivora, closely related causal agents of cacao black pod rot, underwent increases in genome sizes and gene numbers by different mechanisms.</title>
        <authorList>
            <person name="Ali S.S."/>
            <person name="Shao J."/>
            <person name="Lary D.J."/>
            <person name="Kronmiller B."/>
            <person name="Shen D."/>
            <person name="Strem M.D."/>
            <person name="Amoako-Attah I."/>
            <person name="Akrofi A.Y."/>
            <person name="Begoude B.A."/>
            <person name="Ten Hoopen G.M."/>
            <person name="Coulibaly K."/>
            <person name="Kebe B.I."/>
            <person name="Melnick R.L."/>
            <person name="Guiltinan M.J."/>
            <person name="Tyler B.M."/>
            <person name="Meinhardt L.W."/>
            <person name="Bailey B.A."/>
        </authorList>
    </citation>
    <scope>NUCLEOTIDE SEQUENCE [LARGE SCALE GENOMIC DNA]</scope>
    <source>
        <strain evidence="2">sbr112.9</strain>
    </source>
</reference>
<protein>
    <submittedName>
        <fullName evidence="1">Uncharacterized protein</fullName>
    </submittedName>
</protein>
<dbReference type="OrthoDB" id="145152at2759"/>
<dbReference type="EMBL" id="NCKW01007823">
    <property type="protein sequence ID" value="POM69769.1"/>
    <property type="molecule type" value="Genomic_DNA"/>
</dbReference>
<sequence>MTTRWVAAATKKKYDVVVNTDIFNFYMFAEEGGFVISAAKTKFMLQKKDCVFATTMKLPCRHVMAFKKSISGPFVTLFSAMNPSMSIFCPRFLTLRMCRWYDQSRLSTQRMADVAKAFVAKVYKRERTIATGSLSQHEKYHRT</sequence>
<organism evidence="1 2">
    <name type="scientific">Phytophthora palmivora</name>
    <dbReference type="NCBI Taxonomy" id="4796"/>
    <lineage>
        <taxon>Eukaryota</taxon>
        <taxon>Sar</taxon>
        <taxon>Stramenopiles</taxon>
        <taxon>Oomycota</taxon>
        <taxon>Peronosporomycetes</taxon>
        <taxon>Peronosporales</taxon>
        <taxon>Peronosporaceae</taxon>
        <taxon>Phytophthora</taxon>
    </lineage>
</organism>
<keyword evidence="2" id="KW-1185">Reference proteome</keyword>
<dbReference type="Proteomes" id="UP000237271">
    <property type="component" value="Unassembled WGS sequence"/>
</dbReference>
<proteinExistence type="predicted"/>